<name>A0A382ZSK7_9ZZZZ</name>
<reference evidence="1" key="1">
    <citation type="submission" date="2018-05" db="EMBL/GenBank/DDBJ databases">
        <authorList>
            <person name="Lanie J.A."/>
            <person name="Ng W.-L."/>
            <person name="Kazmierczak K.M."/>
            <person name="Andrzejewski T.M."/>
            <person name="Davidsen T.M."/>
            <person name="Wayne K.J."/>
            <person name="Tettelin H."/>
            <person name="Glass J.I."/>
            <person name="Rusch D."/>
            <person name="Podicherti R."/>
            <person name="Tsui H.-C.T."/>
            <person name="Winkler M.E."/>
        </authorList>
    </citation>
    <scope>NUCLEOTIDE SEQUENCE</scope>
</reference>
<gene>
    <name evidence="1" type="ORF">METZ01_LOCUS450512</name>
</gene>
<dbReference type="Gene3D" id="2.60.120.380">
    <property type="match status" value="1"/>
</dbReference>
<dbReference type="AlphaFoldDB" id="A0A382ZSK7"/>
<evidence type="ECO:0008006" key="2">
    <source>
        <dbReference type="Google" id="ProtNLM"/>
    </source>
</evidence>
<feature type="non-terminal residue" evidence="1">
    <location>
        <position position="1"/>
    </location>
</feature>
<dbReference type="EMBL" id="UINC01185782">
    <property type="protein sequence ID" value="SVD97658.1"/>
    <property type="molecule type" value="Genomic_DNA"/>
</dbReference>
<protein>
    <recommendedName>
        <fullName evidence="2">Peptidase C-terminal archaeal/bacterial domain-containing protein</fullName>
    </recommendedName>
</protein>
<organism evidence="1">
    <name type="scientific">marine metagenome</name>
    <dbReference type="NCBI Taxonomy" id="408172"/>
    <lineage>
        <taxon>unclassified sequences</taxon>
        <taxon>metagenomes</taxon>
        <taxon>ecological metagenomes</taxon>
    </lineage>
</organism>
<sequence length="256" mass="27472">ESDDVVGCTDPDAVNYNSSATIDDGSCYYAGDSCNIALDFSGAGGTIDGSASVTGATTYSGDVEWYYFTLDQTYDDLSVSLSGSDYDTKLDIWGDCDDGNYLGYNDDYDGLQSQVDLVNVAAGTYYAKVYGYGSSFGNYVLTIHASGAEDDDDQLIPTNFSAVGGLEQVNLSWEPVQPAGARTATGFGGTIVEHNDQWYAMKKAADNEITGARGVTRAMLYERLENDGSQTRDASVIITMYDSFGDGHYCETYLVS</sequence>
<accession>A0A382ZSK7</accession>
<feature type="non-terminal residue" evidence="1">
    <location>
        <position position="256"/>
    </location>
</feature>
<evidence type="ECO:0000313" key="1">
    <source>
        <dbReference type="EMBL" id="SVD97658.1"/>
    </source>
</evidence>
<proteinExistence type="predicted"/>
<dbReference type="SUPFAM" id="SSF89260">
    <property type="entry name" value="Collagen-binding domain"/>
    <property type="match status" value="1"/>
</dbReference>